<dbReference type="Gene3D" id="2.30.110.10">
    <property type="entry name" value="Electron Transport, Fmn-binding Protein, Chain A"/>
    <property type="match status" value="1"/>
</dbReference>
<feature type="binding site" evidence="6">
    <location>
        <begin position="121"/>
        <end position="122"/>
    </location>
    <ligand>
        <name>FMN</name>
        <dbReference type="ChEBI" id="CHEBI:58210"/>
    </ligand>
</feature>
<evidence type="ECO:0000313" key="10">
    <source>
        <dbReference type="Proteomes" id="UP000319411"/>
    </source>
</evidence>
<evidence type="ECO:0000259" key="7">
    <source>
        <dbReference type="Pfam" id="PF01243"/>
    </source>
</evidence>
<reference evidence="9 10" key="1">
    <citation type="submission" date="2018-10" db="EMBL/GenBank/DDBJ databases">
        <title>Genome Sequencing of Pantoea dispersa DSM 32899.</title>
        <authorList>
            <person name="Nawrath M."/>
            <person name="Ottenheim C."/>
            <person name="Wilm A."/>
            <person name="Zimmermann W."/>
            <person name="Wu J.C."/>
        </authorList>
    </citation>
    <scope>NUCLEOTIDE SEQUENCE [LARGE SCALE GENOMIC DNA]</scope>
    <source>
        <strain evidence="9 10">DSM 32899</strain>
        <plasmid evidence="9 10">unnamed1</plasmid>
    </source>
</reference>
<dbReference type="PANTHER" id="PTHR10851:SF0">
    <property type="entry name" value="PYRIDOXINE-5'-PHOSPHATE OXIDASE"/>
    <property type="match status" value="1"/>
</dbReference>
<dbReference type="EC" id="1.4.3.5" evidence="5"/>
<proteinExistence type="inferred from homology"/>
<dbReference type="AlphaFoldDB" id="A0A518XIT0"/>
<dbReference type="GO" id="GO:0008615">
    <property type="term" value="P:pyridoxine biosynthetic process"/>
    <property type="evidence" value="ECO:0007669"/>
    <property type="project" value="UniProtKB-UniRule"/>
</dbReference>
<geneLocation type="plasmid" evidence="9 10">
    <name>unnamed1</name>
</geneLocation>
<evidence type="ECO:0000256" key="5">
    <source>
        <dbReference type="NCBIfam" id="TIGR00558"/>
    </source>
</evidence>
<accession>A0A518XIT0</accession>
<dbReference type="RefSeq" id="WP_145891406.1">
    <property type="nucleotide sequence ID" value="NZ_CP032703.1"/>
</dbReference>
<evidence type="ECO:0000256" key="2">
    <source>
        <dbReference type="ARBA" id="ARBA00022630"/>
    </source>
</evidence>
<dbReference type="NCBIfam" id="TIGR00558">
    <property type="entry name" value="pdxH"/>
    <property type="match status" value="1"/>
</dbReference>
<feature type="binding site" evidence="6">
    <location>
        <begin position="42"/>
        <end position="47"/>
    </location>
    <ligand>
        <name>FMN</name>
        <dbReference type="ChEBI" id="CHEBI:58210"/>
    </ligand>
</feature>
<dbReference type="EMBL" id="CP032703">
    <property type="protein sequence ID" value="QDY44102.1"/>
    <property type="molecule type" value="Genomic_DNA"/>
</dbReference>
<organism evidence="9 10">
    <name type="scientific">Candidatus Pantoea soli</name>
    <dbReference type="NCBI Taxonomy" id="3098669"/>
    <lineage>
        <taxon>Bacteria</taxon>
        <taxon>Pseudomonadati</taxon>
        <taxon>Pseudomonadota</taxon>
        <taxon>Gammaproteobacteria</taxon>
        <taxon>Enterobacterales</taxon>
        <taxon>Erwiniaceae</taxon>
        <taxon>Pantoea</taxon>
    </lineage>
</organism>
<comment type="similarity">
    <text evidence="1">Belongs to the pyridoxamine 5'-phosphate oxidase family.</text>
</comment>
<gene>
    <name evidence="9" type="primary">pdxH</name>
    <name evidence="9" type="ORF">D8B20_19520</name>
</gene>
<protein>
    <recommendedName>
        <fullName evidence="5">Pyridoxamine 5'-phosphate oxidase</fullName>
        <ecNumber evidence="5">1.4.3.5</ecNumber>
    </recommendedName>
</protein>
<dbReference type="OrthoDB" id="9780392at2"/>
<feature type="binding site" evidence="6">
    <location>
        <position position="86"/>
    </location>
    <ligand>
        <name>FMN</name>
        <dbReference type="ChEBI" id="CHEBI:58210"/>
    </ligand>
</feature>
<dbReference type="Pfam" id="PF01243">
    <property type="entry name" value="PNPOx_N"/>
    <property type="match status" value="1"/>
</dbReference>
<feature type="binding site" evidence="6">
    <location>
        <position position="176"/>
    </location>
    <ligand>
        <name>FMN</name>
        <dbReference type="ChEBI" id="CHEBI:58210"/>
    </ligand>
</feature>
<dbReference type="InterPro" id="IPR000659">
    <property type="entry name" value="Pyridox_Oxase"/>
</dbReference>
<dbReference type="GO" id="GO:0004733">
    <property type="term" value="F:pyridoxamine phosphate oxidase activity"/>
    <property type="evidence" value="ECO:0007669"/>
    <property type="project" value="UniProtKB-UniRule"/>
</dbReference>
<dbReference type="GO" id="GO:0010181">
    <property type="term" value="F:FMN binding"/>
    <property type="evidence" value="ECO:0007669"/>
    <property type="project" value="UniProtKB-UniRule"/>
</dbReference>
<dbReference type="Proteomes" id="UP000319411">
    <property type="component" value="Plasmid unnamed1"/>
</dbReference>
<evidence type="ECO:0000256" key="4">
    <source>
        <dbReference type="ARBA" id="ARBA00023002"/>
    </source>
</evidence>
<keyword evidence="2" id="KW-0285">Flavoprotein</keyword>
<feature type="binding site" evidence="6">
    <location>
        <position position="63"/>
    </location>
    <ligand>
        <name>FMN</name>
        <dbReference type="ChEBI" id="CHEBI:58210"/>
    </ligand>
</feature>
<dbReference type="PANTHER" id="PTHR10851">
    <property type="entry name" value="PYRIDOXINE-5-PHOSPHATE OXIDASE"/>
    <property type="match status" value="1"/>
</dbReference>
<feature type="domain" description="Pyridoxamine 5'-phosphate oxidase N-terminal" evidence="7">
    <location>
        <begin position="24"/>
        <end position="141"/>
    </location>
</feature>
<keyword evidence="9" id="KW-0614">Plasmid</keyword>
<sequence length="195" mass="22554">MSDDPIAKFHQWWEAVIRDVQPKHRGAMCLSTVADNGMPSARFVALKTADARGFLFCTWFNSRKGQELARHPHAALTFWWEEKGWQVRVEGVIAPVSAQESDAAWHDRSRDAQLTTVCFQQSQPLATEAELEVRLQQARQQYEGQPVPRPAQWGGLRVVPQSLEFLTFRDNRLHLREYFSRATPQSDWEKRLLQP</sequence>
<evidence type="ECO:0000256" key="3">
    <source>
        <dbReference type="ARBA" id="ARBA00022643"/>
    </source>
</evidence>
<dbReference type="InterPro" id="IPR012349">
    <property type="entry name" value="Split_barrel_FMN-bd"/>
</dbReference>
<keyword evidence="3 6" id="KW-0288">FMN</keyword>
<comment type="cofactor">
    <cofactor evidence="6">
        <name>FMN</name>
        <dbReference type="ChEBI" id="CHEBI:58210"/>
    </cofactor>
    <text evidence="6">Binds 1 FMN per subunit.</text>
</comment>
<keyword evidence="10" id="KW-1185">Reference proteome</keyword>
<evidence type="ECO:0000259" key="8">
    <source>
        <dbReference type="Pfam" id="PF10590"/>
    </source>
</evidence>
<keyword evidence="4 9" id="KW-0560">Oxidoreductase</keyword>
<evidence type="ECO:0000256" key="1">
    <source>
        <dbReference type="ARBA" id="ARBA00007301"/>
    </source>
</evidence>
<dbReference type="KEGG" id="pdis:D8B20_19520"/>
<feature type="binding site" evidence="6">
    <location>
        <position position="64"/>
    </location>
    <ligand>
        <name>FMN</name>
        <dbReference type="ChEBI" id="CHEBI:58210"/>
    </ligand>
</feature>
<evidence type="ECO:0000313" key="9">
    <source>
        <dbReference type="EMBL" id="QDY44102.1"/>
    </source>
</evidence>
<dbReference type="InterPro" id="IPR011576">
    <property type="entry name" value="Pyridox_Oxase_N"/>
</dbReference>
<dbReference type="InterPro" id="IPR019576">
    <property type="entry name" value="Pyridoxamine_oxidase_dimer_C"/>
</dbReference>
<dbReference type="Pfam" id="PF10590">
    <property type="entry name" value="PNP_phzG_C"/>
    <property type="match status" value="1"/>
</dbReference>
<dbReference type="NCBIfam" id="NF004231">
    <property type="entry name" value="PRK05679.1"/>
    <property type="match status" value="1"/>
</dbReference>
<name>A0A518XIT0_9GAMM</name>
<evidence type="ECO:0000256" key="6">
    <source>
        <dbReference type="PIRSR" id="PIRSR000190-2"/>
    </source>
</evidence>
<dbReference type="PIRSF" id="PIRSF000190">
    <property type="entry name" value="Pyd_amn-ph_oxd"/>
    <property type="match status" value="1"/>
</dbReference>
<feature type="domain" description="Pyridoxine 5'-phosphate oxidase dimerisation C-terminal" evidence="8">
    <location>
        <begin position="153"/>
        <end position="195"/>
    </location>
</feature>
<dbReference type="SUPFAM" id="SSF50475">
    <property type="entry name" value="FMN-binding split barrel"/>
    <property type="match status" value="1"/>
</dbReference>